<evidence type="ECO:0000259" key="4">
    <source>
        <dbReference type="Pfam" id="PF17862"/>
    </source>
</evidence>
<dbReference type="InterPro" id="IPR050221">
    <property type="entry name" value="26S_Proteasome_ATPase"/>
</dbReference>
<name>T1KIZ9_TETUR</name>
<dbReference type="Proteomes" id="UP000015104">
    <property type="component" value="Unassembled WGS sequence"/>
</dbReference>
<reference evidence="6" key="1">
    <citation type="submission" date="2011-08" db="EMBL/GenBank/DDBJ databases">
        <authorList>
            <person name="Rombauts S."/>
        </authorList>
    </citation>
    <scope>NUCLEOTIDE SEQUENCE</scope>
    <source>
        <strain evidence="6">London</strain>
    </source>
</reference>
<evidence type="ECO:0000256" key="3">
    <source>
        <dbReference type="SAM" id="SignalP"/>
    </source>
</evidence>
<dbReference type="STRING" id="32264.T1KIZ9"/>
<evidence type="ECO:0000256" key="1">
    <source>
        <dbReference type="ARBA" id="ARBA00022741"/>
    </source>
</evidence>
<dbReference type="EMBL" id="CAEY01000115">
    <property type="status" value="NOT_ANNOTATED_CDS"/>
    <property type="molecule type" value="Genomic_DNA"/>
</dbReference>
<sequence length="96" mass="10908">MKSILIFVLLFNLKGARKIFEIHSQSMMKTEKIDVDSILEGVEFSGADIKSICIEAGYRALRDRRREVTNDDFLKAKEQVAASRKANPDKEGKYIA</sequence>
<feature type="signal peptide" evidence="3">
    <location>
        <begin position="1"/>
        <end position="16"/>
    </location>
</feature>
<dbReference type="AlphaFoldDB" id="T1KIZ9"/>
<organism evidence="5 6">
    <name type="scientific">Tetranychus urticae</name>
    <name type="common">Two-spotted spider mite</name>
    <dbReference type="NCBI Taxonomy" id="32264"/>
    <lineage>
        <taxon>Eukaryota</taxon>
        <taxon>Metazoa</taxon>
        <taxon>Ecdysozoa</taxon>
        <taxon>Arthropoda</taxon>
        <taxon>Chelicerata</taxon>
        <taxon>Arachnida</taxon>
        <taxon>Acari</taxon>
        <taxon>Acariformes</taxon>
        <taxon>Trombidiformes</taxon>
        <taxon>Prostigmata</taxon>
        <taxon>Eleutherengona</taxon>
        <taxon>Raphignathae</taxon>
        <taxon>Tetranychoidea</taxon>
        <taxon>Tetranychidae</taxon>
        <taxon>Tetranychus</taxon>
    </lineage>
</organism>
<feature type="chain" id="PRO_5004591577" description="AAA ATPase AAA+ lid domain-containing protein" evidence="3">
    <location>
        <begin position="17"/>
        <end position="96"/>
    </location>
</feature>
<accession>T1KIZ9</accession>
<protein>
    <recommendedName>
        <fullName evidence="4">AAA ATPase AAA+ lid domain-containing protein</fullName>
    </recommendedName>
</protein>
<evidence type="ECO:0000313" key="6">
    <source>
        <dbReference type="Proteomes" id="UP000015104"/>
    </source>
</evidence>
<dbReference type="EnsemblMetazoa" id="tetur12g03190.1">
    <property type="protein sequence ID" value="tetur12g03190.1"/>
    <property type="gene ID" value="tetur12g03190"/>
</dbReference>
<dbReference type="InterPro" id="IPR041569">
    <property type="entry name" value="AAA_lid_3"/>
</dbReference>
<keyword evidence="3" id="KW-0732">Signal</keyword>
<dbReference type="PANTHER" id="PTHR23073">
    <property type="entry name" value="26S PROTEASOME REGULATORY SUBUNIT"/>
    <property type="match status" value="1"/>
</dbReference>
<dbReference type="eggNOG" id="KOG0726">
    <property type="taxonomic scope" value="Eukaryota"/>
</dbReference>
<evidence type="ECO:0000256" key="2">
    <source>
        <dbReference type="ARBA" id="ARBA00022840"/>
    </source>
</evidence>
<keyword evidence="2" id="KW-0067">ATP-binding</keyword>
<evidence type="ECO:0000313" key="5">
    <source>
        <dbReference type="EnsemblMetazoa" id="tetur12g03190.1"/>
    </source>
</evidence>
<dbReference type="HOGENOM" id="CLU_2362424_0_0_1"/>
<feature type="domain" description="AAA ATPase AAA+ lid" evidence="4">
    <location>
        <begin position="44"/>
        <end position="74"/>
    </location>
</feature>
<reference evidence="5" key="2">
    <citation type="submission" date="2015-06" db="UniProtKB">
        <authorList>
            <consortium name="EnsemblMetazoa"/>
        </authorList>
    </citation>
    <scope>IDENTIFICATION</scope>
</reference>
<proteinExistence type="predicted"/>
<dbReference type="GO" id="GO:0005524">
    <property type="term" value="F:ATP binding"/>
    <property type="evidence" value="ECO:0007669"/>
    <property type="project" value="UniProtKB-KW"/>
</dbReference>
<dbReference type="Pfam" id="PF17862">
    <property type="entry name" value="AAA_lid_3"/>
    <property type="match status" value="1"/>
</dbReference>
<dbReference type="Gene3D" id="1.10.8.60">
    <property type="match status" value="1"/>
</dbReference>
<keyword evidence="1" id="KW-0547">Nucleotide-binding</keyword>
<keyword evidence="6" id="KW-1185">Reference proteome</keyword>